<protein>
    <submittedName>
        <fullName evidence="1">Uncharacterized protein</fullName>
    </submittedName>
</protein>
<sequence>MAGLQANIYAAVSITWSAAILALVLRLIARRMTKMKLWFDDYFTCVALAFASTYCSITIFWTVRYRLGQSLASIQDIDETDHIREKSRLLLWICELCYAASVAFSKLAILSFYWRVFRFTSIRTFIVIFHCVPVQAYWDKSITDARCPFNEAAFFFCTVLIHCLMDCIILILPVIEVMKMHLPSSQKLAVVGLFTSGTIVCVASVFVLIQSIHYNPRTREMPKEIALNMLWAAVEVNMAIFSACLPMLRPIFRQIIPGLSTAETSHHISLPPVILSRSRTHSSAKRLKREESRRTDLAHGFVDQEWGVLATPSSARSNESRQISDLEAINSD</sequence>
<name>A0ACC1RZG4_9HYPO</name>
<gene>
    <name evidence="1" type="ORF">NM208_g10001</name>
</gene>
<proteinExistence type="predicted"/>
<comment type="caution">
    <text evidence="1">The sequence shown here is derived from an EMBL/GenBank/DDBJ whole genome shotgun (WGS) entry which is preliminary data.</text>
</comment>
<dbReference type="Proteomes" id="UP001148629">
    <property type="component" value="Unassembled WGS sequence"/>
</dbReference>
<organism evidence="1 2">
    <name type="scientific">Fusarium decemcellulare</name>
    <dbReference type="NCBI Taxonomy" id="57161"/>
    <lineage>
        <taxon>Eukaryota</taxon>
        <taxon>Fungi</taxon>
        <taxon>Dikarya</taxon>
        <taxon>Ascomycota</taxon>
        <taxon>Pezizomycotina</taxon>
        <taxon>Sordariomycetes</taxon>
        <taxon>Hypocreomycetidae</taxon>
        <taxon>Hypocreales</taxon>
        <taxon>Nectriaceae</taxon>
        <taxon>Fusarium</taxon>
        <taxon>Fusarium decemcellulare species complex</taxon>
    </lineage>
</organism>
<evidence type="ECO:0000313" key="2">
    <source>
        <dbReference type="Proteomes" id="UP001148629"/>
    </source>
</evidence>
<evidence type="ECO:0000313" key="1">
    <source>
        <dbReference type="EMBL" id="KAJ3528893.1"/>
    </source>
</evidence>
<reference evidence="1" key="1">
    <citation type="submission" date="2022-08" db="EMBL/GenBank/DDBJ databases">
        <title>Genome Sequence of Fusarium decemcellulare.</title>
        <authorList>
            <person name="Buettner E."/>
        </authorList>
    </citation>
    <scope>NUCLEOTIDE SEQUENCE</scope>
    <source>
        <strain evidence="1">Babe19</strain>
    </source>
</reference>
<dbReference type="EMBL" id="JANRMS010001355">
    <property type="protein sequence ID" value="KAJ3528893.1"/>
    <property type="molecule type" value="Genomic_DNA"/>
</dbReference>
<accession>A0ACC1RZG4</accession>
<keyword evidence="2" id="KW-1185">Reference proteome</keyword>